<dbReference type="EMBL" id="RKRF01000009">
    <property type="protein sequence ID" value="RPF53333.1"/>
    <property type="molecule type" value="Genomic_DNA"/>
</dbReference>
<evidence type="ECO:0000313" key="3">
    <source>
        <dbReference type="Proteomes" id="UP000276443"/>
    </source>
</evidence>
<dbReference type="OrthoDB" id="2418141at2"/>
<dbReference type="Proteomes" id="UP000276443">
    <property type="component" value="Unassembled WGS sequence"/>
</dbReference>
<dbReference type="RefSeq" id="WP_124221801.1">
    <property type="nucleotide sequence ID" value="NZ_RKRF01000009.1"/>
</dbReference>
<name>A0A3N5B7L6_9BACI</name>
<organism evidence="2 3">
    <name type="scientific">Aquisalibacillus elongatus</name>
    <dbReference type="NCBI Taxonomy" id="485577"/>
    <lineage>
        <taxon>Bacteria</taxon>
        <taxon>Bacillati</taxon>
        <taxon>Bacillota</taxon>
        <taxon>Bacilli</taxon>
        <taxon>Bacillales</taxon>
        <taxon>Bacillaceae</taxon>
        <taxon>Aquisalibacillus</taxon>
    </lineage>
</organism>
<keyword evidence="3" id="KW-1185">Reference proteome</keyword>
<comment type="caution">
    <text evidence="2">The sequence shown here is derived from an EMBL/GenBank/DDBJ whole genome shotgun (WGS) entry which is preliminary data.</text>
</comment>
<dbReference type="AlphaFoldDB" id="A0A3N5B7L6"/>
<keyword evidence="1" id="KW-0812">Transmembrane</keyword>
<protein>
    <submittedName>
        <fullName evidence="2">CXXC-20-CXXC protein</fullName>
    </submittedName>
</protein>
<reference evidence="2 3" key="1">
    <citation type="submission" date="2018-11" db="EMBL/GenBank/DDBJ databases">
        <title>Genomic Encyclopedia of Type Strains, Phase IV (KMG-IV): sequencing the most valuable type-strain genomes for metagenomic binning, comparative biology and taxonomic classification.</title>
        <authorList>
            <person name="Goeker M."/>
        </authorList>
    </citation>
    <scope>NUCLEOTIDE SEQUENCE [LARGE SCALE GENOMIC DNA]</scope>
    <source>
        <strain evidence="2 3">DSM 18090</strain>
    </source>
</reference>
<feature type="transmembrane region" description="Helical" evidence="1">
    <location>
        <begin position="68"/>
        <end position="90"/>
    </location>
</feature>
<evidence type="ECO:0000313" key="2">
    <source>
        <dbReference type="EMBL" id="RPF53333.1"/>
    </source>
</evidence>
<keyword evidence="1" id="KW-0472">Membrane</keyword>
<dbReference type="NCBIfam" id="TIGR04104">
    <property type="entry name" value="cxxc_20_cxxc"/>
    <property type="match status" value="1"/>
</dbReference>
<keyword evidence="1" id="KW-1133">Transmembrane helix</keyword>
<accession>A0A3N5B7L6</accession>
<gene>
    <name evidence="2" type="ORF">EDC24_1831</name>
</gene>
<proteinExistence type="predicted"/>
<evidence type="ECO:0000256" key="1">
    <source>
        <dbReference type="SAM" id="Phobius"/>
    </source>
</evidence>
<dbReference type="InterPro" id="IPR026369">
    <property type="entry name" value="CxxC_20_CxxC"/>
</dbReference>
<sequence length="100" mass="11437">MSLPVCQKCQTKWSWLDTQKGLFHFNRGIKCPHCKATQYQTSSSLKRTTFIGLIPLAGLPFVIQNNSWLVKISAVIVLSLIYLSIMPFFISLSNDEEPMW</sequence>